<dbReference type="KEGG" id="stq:Spith_1992"/>
<dbReference type="HOGENOM" id="CLU_070764_7_3_12"/>
<dbReference type="RefSeq" id="WP_014625571.1">
    <property type="nucleotide sequence ID" value="NC_017583.1"/>
</dbReference>
<dbReference type="EMBL" id="CP002903">
    <property type="protein sequence ID" value="AEJ62250.1"/>
    <property type="molecule type" value="Genomic_DNA"/>
</dbReference>
<sequence>MEPKDDVIHWILSRRSVRRYRPDEVPLETIRLLLKAAMAAPSAVAKDPWRFIVMRDEEVRTRVSEGLPNGSFLAEAPLGIAVCGDLQAAHAGMEGYLVLDCAAAIENVLLAASGLGLGACWLGVYPRKERMDYLREVFSLPGHIVPVACIALGYPAEEKEPRTRYREEYVHWDRW</sequence>
<dbReference type="AlphaFoldDB" id="G0GEB3"/>
<organism evidence="3 4">
    <name type="scientific">Winmispira thermophila (strain ATCC 700085 / DSM 6578 / Z-1203)</name>
    <name type="common">Spirochaeta thermophila</name>
    <dbReference type="NCBI Taxonomy" id="869211"/>
    <lineage>
        <taxon>Bacteria</taxon>
        <taxon>Pseudomonadati</taxon>
        <taxon>Spirochaetota</taxon>
        <taxon>Spirochaetia</taxon>
        <taxon>Winmispirales</taxon>
        <taxon>Winmispiraceae</taxon>
        <taxon>Winmispira</taxon>
    </lineage>
</organism>
<evidence type="ECO:0000313" key="4">
    <source>
        <dbReference type="Proteomes" id="UP000007254"/>
    </source>
</evidence>
<accession>G0GEB3</accession>
<feature type="domain" description="Nitroreductase" evidence="2">
    <location>
        <begin position="68"/>
        <end position="154"/>
    </location>
</feature>
<proteinExistence type="predicted"/>
<dbReference type="STRING" id="869211.Spith_1992"/>
<dbReference type="Proteomes" id="UP000007254">
    <property type="component" value="Chromosome"/>
</dbReference>
<dbReference type="InterPro" id="IPR050627">
    <property type="entry name" value="Nitroreductase/BluB"/>
</dbReference>
<dbReference type="GO" id="GO:0016491">
    <property type="term" value="F:oxidoreductase activity"/>
    <property type="evidence" value="ECO:0007669"/>
    <property type="project" value="InterPro"/>
</dbReference>
<dbReference type="InterPro" id="IPR000415">
    <property type="entry name" value="Nitroreductase-like"/>
</dbReference>
<dbReference type="PANTHER" id="PTHR23026">
    <property type="entry name" value="NADPH NITROREDUCTASE"/>
    <property type="match status" value="1"/>
</dbReference>
<evidence type="ECO:0000256" key="1">
    <source>
        <dbReference type="SAM" id="Phobius"/>
    </source>
</evidence>
<dbReference type="OrthoDB" id="9812105at2"/>
<dbReference type="Pfam" id="PF00881">
    <property type="entry name" value="Nitroreductase"/>
    <property type="match status" value="2"/>
</dbReference>
<dbReference type="CDD" id="cd02150">
    <property type="entry name" value="nitroreductase"/>
    <property type="match status" value="1"/>
</dbReference>
<feature type="domain" description="Nitroreductase" evidence="2">
    <location>
        <begin position="11"/>
        <end position="65"/>
    </location>
</feature>
<feature type="transmembrane region" description="Helical" evidence="1">
    <location>
        <begin position="108"/>
        <end position="125"/>
    </location>
</feature>
<dbReference type="SUPFAM" id="SSF55469">
    <property type="entry name" value="FMN-dependent nitroreductase-like"/>
    <property type="match status" value="1"/>
</dbReference>
<dbReference type="PANTHER" id="PTHR23026:SF123">
    <property type="entry name" value="NAD(P)H NITROREDUCTASE RV3131-RELATED"/>
    <property type="match status" value="1"/>
</dbReference>
<dbReference type="InterPro" id="IPR029479">
    <property type="entry name" value="Nitroreductase"/>
</dbReference>
<gene>
    <name evidence="3" type="ordered locus">Spith_1992</name>
</gene>
<protein>
    <submittedName>
        <fullName evidence="3">Nitroreductase</fullName>
    </submittedName>
</protein>
<keyword evidence="1" id="KW-1133">Transmembrane helix</keyword>
<reference evidence="3 4" key="1">
    <citation type="submission" date="2011-06" db="EMBL/GenBank/DDBJ databases">
        <title>The complete genome of Spirochaeta thermophila DSM 6578.</title>
        <authorList>
            <consortium name="US DOE Joint Genome Institute (JGI-PGF)"/>
            <person name="Lucas S."/>
            <person name="Lapidus A."/>
            <person name="Bruce D."/>
            <person name="Goodwin L."/>
            <person name="Pitluck S."/>
            <person name="Peters L."/>
            <person name="Kyrpides N."/>
            <person name="Mavromatis K."/>
            <person name="Ivanova N."/>
            <person name="Mikailova N."/>
            <person name="Pagani I."/>
            <person name="Chertkov O."/>
            <person name="Detter J.C."/>
            <person name="Tapia R."/>
            <person name="Han C."/>
            <person name="Land M."/>
            <person name="Hauser L."/>
            <person name="Markowitz V."/>
            <person name="Cheng J.-F."/>
            <person name="Hugenholtz P."/>
            <person name="Woyke T."/>
            <person name="Wu D."/>
            <person name="Spring S."/>
            <person name="Merkhoffer B."/>
            <person name="Schneider S."/>
            <person name="Klenk H.-P."/>
            <person name="Eisen J.A."/>
        </authorList>
    </citation>
    <scope>NUCLEOTIDE SEQUENCE [LARGE SCALE GENOMIC DNA]</scope>
    <source>
        <strain evidence="4">ATCC 700085 / DSM 6578 / Z-1203</strain>
    </source>
</reference>
<evidence type="ECO:0000259" key="2">
    <source>
        <dbReference type="Pfam" id="PF00881"/>
    </source>
</evidence>
<evidence type="ECO:0000313" key="3">
    <source>
        <dbReference type="EMBL" id="AEJ62250.1"/>
    </source>
</evidence>
<keyword evidence="1" id="KW-0472">Membrane</keyword>
<keyword evidence="4" id="KW-1185">Reference proteome</keyword>
<keyword evidence="1" id="KW-0812">Transmembrane</keyword>
<dbReference type="Gene3D" id="3.40.109.10">
    <property type="entry name" value="NADH Oxidase"/>
    <property type="match status" value="1"/>
</dbReference>
<name>G0GEB3_WINT7</name>